<sequence length="385" mass="41861">MAISNKFLQTFRHLTRATGSGSLKTLVPRVTRPIVSAPMNGWSGPSLVAAVANHGGMPIYPIGYYTDPAKILQELKNTATLIHDVDPPTSPNNTDFLPYAVGFITFWLERQGPELLLAILRGEGDTSSSHKRPPAAYWFSFGDYRPYLALVREHGRPGSKVIVQVSTVQEAVEAQNDKVDVIVVQGTEAGGHGAQKVSPLMTLLPEVVHALHENKTSSQTLPAVLAAGGISTAAQFKAVESMGASGVVIGTGFMPTDESPGPQRAKDRLLKTLDGGVNTVRTRIFDDLREFDWPEGYDGRVLRNLVTEREAKYEQAHGPVFNKGAASFKLLKEDHSGEKADWVKATAEQDYDLLPLWSGTGVGLLKKQMSAAAFMDLLLDEEKKQ</sequence>
<dbReference type="CDD" id="cd04730">
    <property type="entry name" value="NPD_like"/>
    <property type="match status" value="1"/>
</dbReference>
<protein>
    <recommendedName>
        <fullName evidence="6">Nitronate monooxygenase domain-containing protein</fullName>
    </recommendedName>
</protein>
<keyword evidence="2" id="KW-0288">FMN</keyword>
<dbReference type="Gene3D" id="3.20.20.70">
    <property type="entry name" value="Aldolase class I"/>
    <property type="match status" value="1"/>
</dbReference>
<reference evidence="4" key="1">
    <citation type="journal article" date="2020" name="Fungal Divers.">
        <title>Resolving the Mortierellaceae phylogeny through synthesis of multi-gene phylogenetics and phylogenomics.</title>
        <authorList>
            <person name="Vandepol N."/>
            <person name="Liber J."/>
            <person name="Desiro A."/>
            <person name="Na H."/>
            <person name="Kennedy M."/>
            <person name="Barry K."/>
            <person name="Grigoriev I.V."/>
            <person name="Miller A.N."/>
            <person name="O'Donnell K."/>
            <person name="Stajich J.E."/>
            <person name="Bonito G."/>
        </authorList>
    </citation>
    <scope>NUCLEOTIDE SEQUENCE</scope>
    <source>
        <strain evidence="4">NVP1</strain>
    </source>
</reference>
<dbReference type="Proteomes" id="UP000696485">
    <property type="component" value="Unassembled WGS sequence"/>
</dbReference>
<evidence type="ECO:0000313" key="4">
    <source>
        <dbReference type="EMBL" id="KAF9329202.1"/>
    </source>
</evidence>
<proteinExistence type="predicted"/>
<dbReference type="GO" id="GO:0018580">
    <property type="term" value="F:nitronate monooxygenase activity"/>
    <property type="evidence" value="ECO:0007669"/>
    <property type="project" value="InterPro"/>
</dbReference>
<gene>
    <name evidence="4" type="ORF">BG006_007680</name>
</gene>
<keyword evidence="5" id="KW-1185">Reference proteome</keyword>
<dbReference type="SUPFAM" id="SSF51412">
    <property type="entry name" value="Inosine monophosphate dehydrogenase (IMPDH)"/>
    <property type="match status" value="1"/>
</dbReference>
<dbReference type="InterPro" id="IPR004136">
    <property type="entry name" value="NMO"/>
</dbReference>
<name>A0A9P5VKJ3_9FUNG</name>
<dbReference type="InterPro" id="IPR013785">
    <property type="entry name" value="Aldolase_TIM"/>
</dbReference>
<dbReference type="Pfam" id="PF03060">
    <property type="entry name" value="NMO"/>
    <property type="match status" value="1"/>
</dbReference>
<dbReference type="AlphaFoldDB" id="A0A9P5VKJ3"/>
<organism evidence="4 5">
    <name type="scientific">Podila minutissima</name>
    <dbReference type="NCBI Taxonomy" id="64525"/>
    <lineage>
        <taxon>Eukaryota</taxon>
        <taxon>Fungi</taxon>
        <taxon>Fungi incertae sedis</taxon>
        <taxon>Mucoromycota</taxon>
        <taxon>Mortierellomycotina</taxon>
        <taxon>Mortierellomycetes</taxon>
        <taxon>Mortierellales</taxon>
        <taxon>Mortierellaceae</taxon>
        <taxon>Podila</taxon>
    </lineage>
</organism>
<evidence type="ECO:0000256" key="3">
    <source>
        <dbReference type="ARBA" id="ARBA00023002"/>
    </source>
</evidence>
<keyword evidence="3" id="KW-0560">Oxidoreductase</keyword>
<comment type="caution">
    <text evidence="4">The sequence shown here is derived from an EMBL/GenBank/DDBJ whole genome shotgun (WGS) entry which is preliminary data.</text>
</comment>
<dbReference type="PANTHER" id="PTHR32332">
    <property type="entry name" value="2-NITROPROPANE DIOXYGENASE"/>
    <property type="match status" value="1"/>
</dbReference>
<evidence type="ECO:0008006" key="6">
    <source>
        <dbReference type="Google" id="ProtNLM"/>
    </source>
</evidence>
<accession>A0A9P5VKJ3</accession>
<evidence type="ECO:0000256" key="1">
    <source>
        <dbReference type="ARBA" id="ARBA00022630"/>
    </source>
</evidence>
<keyword evidence="1" id="KW-0285">Flavoprotein</keyword>
<evidence type="ECO:0000313" key="5">
    <source>
        <dbReference type="Proteomes" id="UP000696485"/>
    </source>
</evidence>
<evidence type="ECO:0000256" key="2">
    <source>
        <dbReference type="ARBA" id="ARBA00022643"/>
    </source>
</evidence>
<dbReference type="EMBL" id="JAAAUY010000496">
    <property type="protein sequence ID" value="KAF9329202.1"/>
    <property type="molecule type" value="Genomic_DNA"/>
</dbReference>